<keyword evidence="3 6" id="KW-1133">Transmembrane helix</keyword>
<reference evidence="8" key="1">
    <citation type="submission" date="2023-07" db="EMBL/GenBank/DDBJ databases">
        <authorList>
            <consortium name="CYATHOMIX"/>
        </authorList>
    </citation>
    <scope>NUCLEOTIDE SEQUENCE</scope>
    <source>
        <strain evidence="8">N/A</strain>
    </source>
</reference>
<evidence type="ECO:0000256" key="2">
    <source>
        <dbReference type="ARBA" id="ARBA00022692"/>
    </source>
</evidence>
<dbReference type="Proteomes" id="UP001176961">
    <property type="component" value="Unassembled WGS sequence"/>
</dbReference>
<evidence type="ECO:0000256" key="6">
    <source>
        <dbReference type="SAM" id="Phobius"/>
    </source>
</evidence>
<accession>A0AA36MFG9</accession>
<keyword evidence="9" id="KW-1185">Reference proteome</keyword>
<dbReference type="InterPro" id="IPR000832">
    <property type="entry name" value="GPCR_2_secretin-like"/>
</dbReference>
<feature type="transmembrane region" description="Helical" evidence="6">
    <location>
        <begin position="7"/>
        <end position="25"/>
    </location>
</feature>
<feature type="region of interest" description="Disordered" evidence="5">
    <location>
        <begin position="332"/>
        <end position="363"/>
    </location>
</feature>
<dbReference type="PANTHER" id="PTHR12011">
    <property type="entry name" value="ADHESION G-PROTEIN COUPLED RECEPTOR"/>
    <property type="match status" value="1"/>
</dbReference>
<feature type="transmembrane region" description="Helical" evidence="6">
    <location>
        <begin position="251"/>
        <end position="274"/>
    </location>
</feature>
<feature type="transmembrane region" description="Helical" evidence="6">
    <location>
        <begin position="140"/>
        <end position="160"/>
    </location>
</feature>
<dbReference type="Gene3D" id="1.20.1070.10">
    <property type="entry name" value="Rhodopsin 7-helix transmembrane proteins"/>
    <property type="match status" value="1"/>
</dbReference>
<dbReference type="EMBL" id="CATQJL010000316">
    <property type="protein sequence ID" value="CAJ0608330.1"/>
    <property type="molecule type" value="Genomic_DNA"/>
</dbReference>
<dbReference type="Pfam" id="PF00002">
    <property type="entry name" value="7tm_2"/>
    <property type="match status" value="1"/>
</dbReference>
<dbReference type="PRINTS" id="PR00249">
    <property type="entry name" value="GPCRSECRETIN"/>
</dbReference>
<gene>
    <name evidence="8" type="ORF">CYNAS_LOCUS20313</name>
</gene>
<proteinExistence type="predicted"/>
<dbReference type="InterPro" id="IPR017981">
    <property type="entry name" value="GPCR_2-like_7TM"/>
</dbReference>
<sequence length="363" mass="41275">MFCQDTLRLRATLGLTVYSCFALLMDDLVDDDLTVIFVADTIGRALSAVCLAFSLFVFTFFRSLNSVRNTIHCNLCFSLLVYNLLTLIGLIPIENRVYCTIVVMLDPYSDIAVFCWMLIEGYQLYLSLVQVFDSNITRILPYYLFSYGFPAVVVGVIFSWEGYEHAQDCSRENVSTEAYMALLVPVFIIALANVIILVIALRVLSALNTRERSRKDKMFRWLKRSATLLCLLGVTHLFYFLWILYTPFWEVFAWMNVVFNSLQGAFIFILLVVLNENVRSTVVRCLRDKIKSVNSSSVARTSYGDKRKIRPLSLLQFSRNLKAKAEEHDQCARKAQLGSEDPCALANSSGRKHDANSSRIPSA</sequence>
<evidence type="ECO:0000313" key="9">
    <source>
        <dbReference type="Proteomes" id="UP001176961"/>
    </source>
</evidence>
<feature type="domain" description="G-protein coupled receptors family 2 profile 2" evidence="7">
    <location>
        <begin position="36"/>
        <end position="275"/>
    </location>
</feature>
<keyword evidence="4 6" id="KW-0472">Membrane</keyword>
<evidence type="ECO:0000256" key="1">
    <source>
        <dbReference type="ARBA" id="ARBA00004141"/>
    </source>
</evidence>
<dbReference type="PANTHER" id="PTHR12011:SF347">
    <property type="entry name" value="FI21270P1-RELATED"/>
    <property type="match status" value="1"/>
</dbReference>
<evidence type="ECO:0000256" key="3">
    <source>
        <dbReference type="ARBA" id="ARBA00022989"/>
    </source>
</evidence>
<dbReference type="PROSITE" id="PS50261">
    <property type="entry name" value="G_PROTEIN_RECEP_F2_4"/>
    <property type="match status" value="1"/>
</dbReference>
<comment type="subcellular location">
    <subcellularLocation>
        <location evidence="1">Membrane</location>
        <topology evidence="1">Multi-pass membrane protein</topology>
    </subcellularLocation>
</comment>
<dbReference type="GO" id="GO:0005886">
    <property type="term" value="C:plasma membrane"/>
    <property type="evidence" value="ECO:0007669"/>
    <property type="project" value="TreeGrafter"/>
</dbReference>
<evidence type="ECO:0000256" key="4">
    <source>
        <dbReference type="ARBA" id="ARBA00023136"/>
    </source>
</evidence>
<feature type="transmembrane region" description="Helical" evidence="6">
    <location>
        <begin position="180"/>
        <end position="204"/>
    </location>
</feature>
<evidence type="ECO:0000313" key="8">
    <source>
        <dbReference type="EMBL" id="CAJ0608330.1"/>
    </source>
</evidence>
<evidence type="ECO:0000256" key="5">
    <source>
        <dbReference type="SAM" id="MobiDB-lite"/>
    </source>
</evidence>
<name>A0AA36MFG9_CYLNA</name>
<comment type="caution">
    <text evidence="8">The sequence shown here is derived from an EMBL/GenBank/DDBJ whole genome shotgun (WGS) entry which is preliminary data.</text>
</comment>
<feature type="transmembrane region" description="Helical" evidence="6">
    <location>
        <begin position="225"/>
        <end position="245"/>
    </location>
</feature>
<feature type="transmembrane region" description="Helical" evidence="6">
    <location>
        <begin position="71"/>
        <end position="91"/>
    </location>
</feature>
<evidence type="ECO:0000259" key="7">
    <source>
        <dbReference type="PROSITE" id="PS50261"/>
    </source>
</evidence>
<keyword evidence="2 6" id="KW-0812">Transmembrane</keyword>
<dbReference type="SUPFAM" id="SSF81321">
    <property type="entry name" value="Family A G protein-coupled receptor-like"/>
    <property type="match status" value="1"/>
</dbReference>
<organism evidence="8 9">
    <name type="scientific">Cylicocyclus nassatus</name>
    <name type="common">Nematode worm</name>
    <dbReference type="NCBI Taxonomy" id="53992"/>
    <lineage>
        <taxon>Eukaryota</taxon>
        <taxon>Metazoa</taxon>
        <taxon>Ecdysozoa</taxon>
        <taxon>Nematoda</taxon>
        <taxon>Chromadorea</taxon>
        <taxon>Rhabditida</taxon>
        <taxon>Rhabditina</taxon>
        <taxon>Rhabditomorpha</taxon>
        <taxon>Strongyloidea</taxon>
        <taxon>Strongylidae</taxon>
        <taxon>Cylicocyclus</taxon>
    </lineage>
</organism>
<dbReference type="GO" id="GO:0007166">
    <property type="term" value="P:cell surface receptor signaling pathway"/>
    <property type="evidence" value="ECO:0007669"/>
    <property type="project" value="InterPro"/>
</dbReference>
<dbReference type="GO" id="GO:0004930">
    <property type="term" value="F:G protein-coupled receptor activity"/>
    <property type="evidence" value="ECO:0007669"/>
    <property type="project" value="InterPro"/>
</dbReference>
<feature type="transmembrane region" description="Helical" evidence="6">
    <location>
        <begin position="45"/>
        <end position="64"/>
    </location>
</feature>
<protein>
    <recommendedName>
        <fullName evidence="7">G-protein coupled receptors family 2 profile 2 domain-containing protein</fullName>
    </recommendedName>
</protein>
<dbReference type="AlphaFoldDB" id="A0AA36MFG9"/>